<dbReference type="Proteomes" id="UP000003643">
    <property type="component" value="Unassembled WGS sequence"/>
</dbReference>
<evidence type="ECO:0000313" key="1">
    <source>
        <dbReference type="EMBL" id="EFG96358.1"/>
    </source>
</evidence>
<name>D5RA53_FUSN2</name>
<sequence length="43" mass="5348">MLVERNLQTVAWRKSDLNELKNYDDEELDGDFNFYRRIIRIEE</sequence>
<proteinExistence type="predicted"/>
<reference evidence="1 2" key="1">
    <citation type="submission" date="2010-04" db="EMBL/GenBank/DDBJ databases">
        <authorList>
            <person name="Qin X."/>
            <person name="Bachman B."/>
            <person name="Battles P."/>
            <person name="Bell A."/>
            <person name="Bess C."/>
            <person name="Bickham C."/>
            <person name="Chaboub L."/>
            <person name="Chen D."/>
            <person name="Coyle M."/>
            <person name="Deiros D.R."/>
            <person name="Dinh H."/>
            <person name="Forbes L."/>
            <person name="Fowler G."/>
            <person name="Francisco L."/>
            <person name="Fu Q."/>
            <person name="Gubbala S."/>
            <person name="Hale W."/>
            <person name="Han Y."/>
            <person name="Hemphill L."/>
            <person name="Highlander S.K."/>
            <person name="Hirani K."/>
            <person name="Hogues M."/>
            <person name="Jackson L."/>
            <person name="Jakkamsetti A."/>
            <person name="Javaid M."/>
            <person name="Jiang H."/>
            <person name="Korchina V."/>
            <person name="Kovar C."/>
            <person name="Lara F."/>
            <person name="Lee S."/>
            <person name="Mata R."/>
            <person name="Mathew T."/>
            <person name="Moen C."/>
            <person name="Morales K."/>
            <person name="Munidasa M."/>
            <person name="Nazareth L."/>
            <person name="Ngo R."/>
            <person name="Nguyen L."/>
            <person name="Okwuonu G."/>
            <person name="Ongeri F."/>
            <person name="Patil S."/>
            <person name="Petrosino J."/>
            <person name="Pham C."/>
            <person name="Pham P."/>
            <person name="Pu L.-L."/>
            <person name="Puazo M."/>
            <person name="Raj R."/>
            <person name="Reid J."/>
            <person name="Rouhana J."/>
            <person name="Saada N."/>
            <person name="Shang Y."/>
            <person name="Simmons D."/>
            <person name="Thornton R."/>
            <person name="Warren J."/>
            <person name="Weissenberger G."/>
            <person name="Zhang J."/>
            <person name="Zhang L."/>
            <person name="Zhou C."/>
            <person name="Zhu D."/>
            <person name="Muzny D."/>
            <person name="Worley K."/>
            <person name="Gibbs R."/>
        </authorList>
    </citation>
    <scope>NUCLEOTIDE SEQUENCE [LARGE SCALE GENOMIC DNA]</scope>
    <source>
        <strain evidence="2">ATCC 23726 / VPI 4351</strain>
    </source>
</reference>
<evidence type="ECO:0000313" key="2">
    <source>
        <dbReference type="Proteomes" id="UP000003643"/>
    </source>
</evidence>
<dbReference type="RefSeq" id="WP_005901724.1">
    <property type="nucleotide sequence ID" value="NZ_ADVK01000004.1"/>
</dbReference>
<dbReference type="AlphaFoldDB" id="D5RA53"/>
<comment type="caution">
    <text evidence="1">The sequence shown here is derived from an EMBL/GenBank/DDBJ whole genome shotgun (WGS) entry which is preliminary data.</text>
</comment>
<protein>
    <submittedName>
        <fullName evidence="1">Uncharacterized protein</fullName>
    </submittedName>
</protein>
<organism evidence="1 2">
    <name type="scientific">Fusobacterium nucleatum subsp. nucleatum (strain ATCC 23726 / VPI 4351)</name>
    <dbReference type="NCBI Taxonomy" id="525283"/>
    <lineage>
        <taxon>Bacteria</taxon>
        <taxon>Fusobacteriati</taxon>
        <taxon>Fusobacteriota</taxon>
        <taxon>Fusobacteriia</taxon>
        <taxon>Fusobacteriales</taxon>
        <taxon>Fusobacteriaceae</taxon>
        <taxon>Fusobacterium</taxon>
    </lineage>
</organism>
<gene>
    <name evidence="1" type="ORF">HMPREF0397_0088</name>
</gene>
<accession>D5RA53</accession>
<dbReference type="EMBL" id="ADVK01000004">
    <property type="protein sequence ID" value="EFG96358.1"/>
    <property type="molecule type" value="Genomic_DNA"/>
</dbReference>